<protein>
    <submittedName>
        <fullName evidence="2">Alpha amylase, catalytic domain</fullName>
    </submittedName>
</protein>
<dbReference type="CDD" id="cd11313">
    <property type="entry name" value="AmyAc_arch_bac_AmyA"/>
    <property type="match status" value="1"/>
</dbReference>
<dbReference type="AlphaFoldDB" id="A0A1I4BPZ1"/>
<evidence type="ECO:0000259" key="1">
    <source>
        <dbReference type="SMART" id="SM00642"/>
    </source>
</evidence>
<dbReference type="OrthoDB" id="9761875at2"/>
<keyword evidence="3" id="KW-1185">Reference proteome</keyword>
<dbReference type="Proteomes" id="UP000199589">
    <property type="component" value="Unassembled WGS sequence"/>
</dbReference>
<dbReference type="Pfam" id="PF18612">
    <property type="entry name" value="Bac_A_amyl_C"/>
    <property type="match status" value="1"/>
</dbReference>
<dbReference type="Gene3D" id="3.20.20.80">
    <property type="entry name" value="Glycosidases"/>
    <property type="match status" value="1"/>
</dbReference>
<dbReference type="GO" id="GO:0005975">
    <property type="term" value="P:carbohydrate metabolic process"/>
    <property type="evidence" value="ECO:0007669"/>
    <property type="project" value="InterPro"/>
</dbReference>
<dbReference type="PANTHER" id="PTHR47786:SF2">
    <property type="entry name" value="GLYCOSYL HYDROLASE FAMILY 13 CATALYTIC DOMAIN-CONTAINING PROTEIN"/>
    <property type="match status" value="1"/>
</dbReference>
<dbReference type="EMBL" id="FOSJ01000080">
    <property type="protein sequence ID" value="SFK70755.1"/>
    <property type="molecule type" value="Genomic_DNA"/>
</dbReference>
<reference evidence="3" key="1">
    <citation type="submission" date="2016-10" db="EMBL/GenBank/DDBJ databases">
        <authorList>
            <person name="Varghese N."/>
            <person name="Submissions S."/>
        </authorList>
    </citation>
    <scope>NUCLEOTIDE SEQUENCE [LARGE SCALE GENOMIC DNA]</scope>
    <source>
        <strain evidence="3">DSM 16108</strain>
    </source>
</reference>
<dbReference type="InterPro" id="IPR013780">
    <property type="entry name" value="Glyco_hydro_b"/>
</dbReference>
<evidence type="ECO:0000313" key="3">
    <source>
        <dbReference type="Proteomes" id="UP000199589"/>
    </source>
</evidence>
<dbReference type="SUPFAM" id="SSF51445">
    <property type="entry name" value="(Trans)glycosidases"/>
    <property type="match status" value="1"/>
</dbReference>
<dbReference type="Pfam" id="PF00128">
    <property type="entry name" value="Alpha-amylase"/>
    <property type="match status" value="1"/>
</dbReference>
<proteinExistence type="predicted"/>
<dbReference type="InterPro" id="IPR041331">
    <property type="entry name" value="Bac_A_amyl_C"/>
</dbReference>
<dbReference type="PANTHER" id="PTHR47786">
    <property type="entry name" value="ALPHA-1,4-GLUCAN:MALTOSE-1-PHOSPHATE MALTOSYLTRANSFERASE"/>
    <property type="match status" value="1"/>
</dbReference>
<dbReference type="SMART" id="SM00642">
    <property type="entry name" value="Aamy"/>
    <property type="match status" value="1"/>
</dbReference>
<dbReference type="InterPro" id="IPR017853">
    <property type="entry name" value="GH"/>
</dbReference>
<sequence length="457" mass="53434">MARDTDIHLRNKVLYSVFVRNHTKEGTLRAIEDDLDRIQELGTDYVWLLPIHPIGEVNRKGNLGSPYAIKDYRFIDPTLGTEEDFRHLVEEIHKRGMGIIMDVVYNHTSPDSLLAKEHPEWFYQDRTGSPSHRFVEWTDVIDLDYNNVHLWNYQIETLKYWATIVDGFRCDCASMIPIDFWLLARKEVEEVNPTCIWVAETMYPDYIFELRDEGFYAASDSEVYAAFDATYDYDSRSLMEGYLNGIVSFESFLMIKQRQEVQYPENYIKLRFLENHDQKRVQTLVKSERALLNWTAFLYFEKGMTLIQAGQEKGILHTTSLFNKDPLVWEKKEGIDLTWLFKKLEQLKVEPTFSSEHYHLTGDKDCASLYGYYQKGEDRWVGIFCLRGAEVSMLVDIPDGTYRNLLNNEDIFVEEGRVSLQGMPLIFKAKAPPKRSELVYSPYKEQVSLSAREQTGV</sequence>
<dbReference type="Gene3D" id="2.60.40.1180">
    <property type="entry name" value="Golgi alpha-mannosidase II"/>
    <property type="match status" value="1"/>
</dbReference>
<accession>A0A1I4BPZ1</accession>
<feature type="domain" description="Glycosyl hydrolase family 13 catalytic" evidence="1">
    <location>
        <begin position="12"/>
        <end position="348"/>
    </location>
</feature>
<gene>
    <name evidence="2" type="ORF">SAMN04488569_10805</name>
</gene>
<organism evidence="2 3">
    <name type="scientific">Marinilactibacillus piezotolerans</name>
    <dbReference type="NCBI Taxonomy" id="258723"/>
    <lineage>
        <taxon>Bacteria</taxon>
        <taxon>Bacillati</taxon>
        <taxon>Bacillota</taxon>
        <taxon>Bacilli</taxon>
        <taxon>Lactobacillales</taxon>
        <taxon>Carnobacteriaceae</taxon>
        <taxon>Marinilactibacillus</taxon>
    </lineage>
</organism>
<name>A0A1I4BPZ1_9LACT</name>
<evidence type="ECO:0000313" key="2">
    <source>
        <dbReference type="EMBL" id="SFK70755.1"/>
    </source>
</evidence>
<dbReference type="InterPro" id="IPR006047">
    <property type="entry name" value="GH13_cat_dom"/>
</dbReference>